<dbReference type="EMBL" id="CP032092">
    <property type="protein sequence ID" value="AXV67666.1"/>
    <property type="molecule type" value="Genomic_DNA"/>
</dbReference>
<accession>A0AAD0S4H7</accession>
<keyword evidence="1" id="KW-0614">Plasmid</keyword>
<dbReference type="KEGG" id="pdj:D0907_20255"/>
<dbReference type="GeneID" id="99507818"/>
<protein>
    <submittedName>
        <fullName evidence="1">Uncharacterized protein</fullName>
    </submittedName>
</protein>
<dbReference type="RefSeq" id="WP_118845438.1">
    <property type="nucleotide sequence ID" value="NZ_CP032092.1"/>
</dbReference>
<proteinExistence type="predicted"/>
<name>A0AAD0S4H7_9GAMM</name>
<dbReference type="AlphaFoldDB" id="A0AAD0S4H7"/>
<evidence type="ECO:0000313" key="1">
    <source>
        <dbReference type="EMBL" id="AXV67666.1"/>
    </source>
</evidence>
<dbReference type="Proteomes" id="UP000264605">
    <property type="component" value="Plasmid unnamed2"/>
</dbReference>
<organism evidence="1 2">
    <name type="scientific">Pseudoalteromonas lipolytica</name>
    <dbReference type="NCBI Taxonomy" id="570156"/>
    <lineage>
        <taxon>Bacteria</taxon>
        <taxon>Pseudomonadati</taxon>
        <taxon>Pseudomonadota</taxon>
        <taxon>Gammaproteobacteria</taxon>
        <taxon>Alteromonadales</taxon>
        <taxon>Pseudoalteromonadaceae</taxon>
        <taxon>Pseudoalteromonas</taxon>
    </lineage>
</organism>
<gene>
    <name evidence="1" type="ORF">D0907_20255</name>
</gene>
<evidence type="ECO:0000313" key="2">
    <source>
        <dbReference type="Proteomes" id="UP000264605"/>
    </source>
</evidence>
<reference evidence="1 2" key="1">
    <citation type="submission" date="2018-08" db="EMBL/GenBank/DDBJ databases">
        <title>Draft genome sequence of Pseudoalteromonas donghaensis HJ51.</title>
        <authorList>
            <person name="Oh J."/>
            <person name="Roh D."/>
        </authorList>
    </citation>
    <scope>NUCLEOTIDE SEQUENCE [LARGE SCALE GENOMIC DNA]</scope>
    <source>
        <strain evidence="1 2">HJ51</strain>
        <plasmid evidence="1 2">unnamed2</plasmid>
    </source>
</reference>
<geneLocation type="plasmid" evidence="1 2">
    <name>unnamed2</name>
</geneLocation>
<sequence length="64" mass="7352">MAIWQENTGVKPNLDFVDVRFDNCISDDAALSEKQIYGIHVDELEWHLNQGGAEPTHFKPLNRQ</sequence>